<organism evidence="1 2">
    <name type="scientific">Acer saccharum</name>
    <name type="common">Sugar maple</name>
    <dbReference type="NCBI Taxonomy" id="4024"/>
    <lineage>
        <taxon>Eukaryota</taxon>
        <taxon>Viridiplantae</taxon>
        <taxon>Streptophyta</taxon>
        <taxon>Embryophyta</taxon>
        <taxon>Tracheophyta</taxon>
        <taxon>Spermatophyta</taxon>
        <taxon>Magnoliopsida</taxon>
        <taxon>eudicotyledons</taxon>
        <taxon>Gunneridae</taxon>
        <taxon>Pentapetalae</taxon>
        <taxon>rosids</taxon>
        <taxon>malvids</taxon>
        <taxon>Sapindales</taxon>
        <taxon>Sapindaceae</taxon>
        <taxon>Hippocastanoideae</taxon>
        <taxon>Acereae</taxon>
        <taxon>Acer</taxon>
    </lineage>
</organism>
<reference evidence="1" key="1">
    <citation type="journal article" date="2022" name="Plant J.">
        <title>Strategies of tolerance reflected in two North American maple genomes.</title>
        <authorList>
            <person name="McEvoy S.L."/>
            <person name="Sezen U.U."/>
            <person name="Trouern-Trend A."/>
            <person name="McMahon S.M."/>
            <person name="Schaberg P.G."/>
            <person name="Yang J."/>
            <person name="Wegrzyn J.L."/>
            <person name="Swenson N.G."/>
        </authorList>
    </citation>
    <scope>NUCLEOTIDE SEQUENCE</scope>
    <source>
        <strain evidence="1">NS2018</strain>
    </source>
</reference>
<gene>
    <name evidence="1" type="ORF">LWI29_011554</name>
</gene>
<sequence length="154" mass="17600">MCNPSCIARVTAKRWSGFDSWRRGGLSLGSGLQQRLIHNLGLVGAKIRRLGFVGNKRRGLGRREEIGLDRFKEGPFGQYLEMIQPIRVHGMLIYNLLKRQLICPEEEKDDEMWFGLGEKKARFGREEFCLCSGLNMGTLPKGSKKKKKSVRNLF</sequence>
<proteinExistence type="predicted"/>
<dbReference type="PANTHER" id="PTHR48449:SF1">
    <property type="entry name" value="DUF1985 DOMAIN-CONTAINING PROTEIN"/>
    <property type="match status" value="1"/>
</dbReference>
<evidence type="ECO:0000313" key="1">
    <source>
        <dbReference type="EMBL" id="KAK0581225.1"/>
    </source>
</evidence>
<comment type="caution">
    <text evidence="1">The sequence shown here is derived from an EMBL/GenBank/DDBJ whole genome shotgun (WGS) entry which is preliminary data.</text>
</comment>
<evidence type="ECO:0000313" key="2">
    <source>
        <dbReference type="Proteomes" id="UP001168877"/>
    </source>
</evidence>
<keyword evidence="2" id="KW-1185">Reference proteome</keyword>
<dbReference type="AlphaFoldDB" id="A0AA39RVU3"/>
<protein>
    <submittedName>
        <fullName evidence="1">Uncharacterized protein</fullName>
    </submittedName>
</protein>
<dbReference type="EMBL" id="JAUESC010000384">
    <property type="protein sequence ID" value="KAK0581225.1"/>
    <property type="molecule type" value="Genomic_DNA"/>
</dbReference>
<reference evidence="1" key="2">
    <citation type="submission" date="2023-06" db="EMBL/GenBank/DDBJ databases">
        <authorList>
            <person name="Swenson N.G."/>
            <person name="Wegrzyn J.L."/>
            <person name="Mcevoy S.L."/>
        </authorList>
    </citation>
    <scope>NUCLEOTIDE SEQUENCE</scope>
    <source>
        <strain evidence="1">NS2018</strain>
        <tissue evidence="1">Leaf</tissue>
    </source>
</reference>
<accession>A0AA39RVU3</accession>
<name>A0AA39RVU3_ACESA</name>
<dbReference type="PANTHER" id="PTHR48449">
    <property type="entry name" value="DUF1985 DOMAIN-CONTAINING PROTEIN"/>
    <property type="match status" value="1"/>
</dbReference>
<dbReference type="Proteomes" id="UP001168877">
    <property type="component" value="Unassembled WGS sequence"/>
</dbReference>